<dbReference type="GO" id="GO:0097268">
    <property type="term" value="C:cytoophidium"/>
    <property type="evidence" value="ECO:0007669"/>
    <property type="project" value="EnsemblFungi"/>
</dbReference>
<dbReference type="Pfam" id="PF06418">
    <property type="entry name" value="CTP_synth_N"/>
    <property type="match status" value="1"/>
</dbReference>
<evidence type="ECO:0000256" key="5">
    <source>
        <dbReference type="ARBA" id="ARBA00022840"/>
    </source>
</evidence>
<dbReference type="GO" id="GO:0005524">
    <property type="term" value="F:ATP binding"/>
    <property type="evidence" value="ECO:0007669"/>
    <property type="project" value="UniProtKB-KW"/>
</dbReference>
<comment type="catalytic activity">
    <reaction evidence="8 9">
        <text>UTP + L-glutamine + ATP + H2O = CTP + L-glutamate + ADP + phosphate + 2 H(+)</text>
        <dbReference type="Rhea" id="RHEA:26426"/>
        <dbReference type="ChEBI" id="CHEBI:15377"/>
        <dbReference type="ChEBI" id="CHEBI:15378"/>
        <dbReference type="ChEBI" id="CHEBI:29985"/>
        <dbReference type="ChEBI" id="CHEBI:30616"/>
        <dbReference type="ChEBI" id="CHEBI:37563"/>
        <dbReference type="ChEBI" id="CHEBI:43474"/>
        <dbReference type="ChEBI" id="CHEBI:46398"/>
        <dbReference type="ChEBI" id="CHEBI:58359"/>
        <dbReference type="ChEBI" id="CHEBI:456216"/>
        <dbReference type="EC" id="6.3.4.2"/>
    </reaction>
</comment>
<dbReference type="Proteomes" id="UP000240830">
    <property type="component" value="Unassembled WGS sequence"/>
</dbReference>
<evidence type="ECO:0000259" key="11">
    <source>
        <dbReference type="Pfam" id="PF06418"/>
    </source>
</evidence>
<dbReference type="InterPro" id="IPR033828">
    <property type="entry name" value="GATase1_CTP_Synthase"/>
</dbReference>
<dbReference type="AlphaFoldDB" id="A0A2H9TGZ9"/>
<dbReference type="Gene3D" id="3.40.50.300">
    <property type="entry name" value="P-loop containing nucleotide triphosphate hydrolases"/>
    <property type="match status" value="1"/>
</dbReference>
<dbReference type="EMBL" id="MTSL01000192">
    <property type="protein sequence ID" value="PJF17047.1"/>
    <property type="molecule type" value="Genomic_DNA"/>
</dbReference>
<name>A0A2H9TGZ9_9FUNG</name>
<dbReference type="SUPFAM" id="SSF52540">
    <property type="entry name" value="P-loop containing nucleoside triphosphate hydrolases"/>
    <property type="match status" value="1"/>
</dbReference>
<evidence type="ECO:0000256" key="7">
    <source>
        <dbReference type="ARBA" id="ARBA00022975"/>
    </source>
</evidence>
<protein>
    <recommendedName>
        <fullName evidence="9">CTP synthase</fullName>
        <ecNumber evidence="9">6.3.4.2</ecNumber>
    </recommendedName>
    <alternativeName>
        <fullName evidence="9">UTP--ammonia ligase</fullName>
    </alternativeName>
</protein>
<keyword evidence="4 9" id="KW-0547">Nucleotide-binding</keyword>
<comment type="similarity">
    <text evidence="2 9">Belongs to the CTP synthase family.</text>
</comment>
<evidence type="ECO:0000259" key="10">
    <source>
        <dbReference type="Pfam" id="PF00117"/>
    </source>
</evidence>
<dbReference type="CDD" id="cd03113">
    <property type="entry name" value="CTPS_N"/>
    <property type="match status" value="1"/>
</dbReference>
<dbReference type="FunFam" id="3.40.50.300:FF:000207">
    <property type="entry name" value="CTP synthase"/>
    <property type="match status" value="1"/>
</dbReference>
<dbReference type="PANTHER" id="PTHR11550">
    <property type="entry name" value="CTP SYNTHASE"/>
    <property type="match status" value="1"/>
</dbReference>
<comment type="caution">
    <text evidence="12">The sequence shown here is derived from an EMBL/GenBank/DDBJ whole genome shotgun (WGS) entry which is preliminary data.</text>
</comment>
<dbReference type="NCBIfam" id="NF003792">
    <property type="entry name" value="PRK05380.1"/>
    <property type="match status" value="1"/>
</dbReference>
<evidence type="ECO:0000313" key="13">
    <source>
        <dbReference type="Proteomes" id="UP000240830"/>
    </source>
</evidence>
<dbReference type="GO" id="GO:0005737">
    <property type="term" value="C:cytoplasm"/>
    <property type="evidence" value="ECO:0007669"/>
    <property type="project" value="TreeGrafter"/>
</dbReference>
<feature type="non-terminal residue" evidence="12">
    <location>
        <position position="1"/>
    </location>
</feature>
<evidence type="ECO:0000256" key="4">
    <source>
        <dbReference type="ARBA" id="ARBA00022741"/>
    </source>
</evidence>
<dbReference type="PROSITE" id="PS51273">
    <property type="entry name" value="GATASE_TYPE_1"/>
    <property type="match status" value="1"/>
</dbReference>
<feature type="domain" description="CTP synthase N-terminal" evidence="11">
    <location>
        <begin position="12"/>
        <end position="273"/>
    </location>
</feature>
<dbReference type="CDD" id="cd01746">
    <property type="entry name" value="GATase1_CTP_Synthase"/>
    <property type="match status" value="1"/>
</dbReference>
<sequence>GARLEVRNERMKYVVVTGGVISGVGKGIIASSTGVLLKALGMRVSAIKIDPYLNIDAGTLSPYDHGEVDLDLGNYERFLDVTLTRDNNITTGKIYQQVIEKERHGDYLGKTVQVVPHVTDAIQDWIERVAAIPVDDSGEEPDVCIIELGGTVGDIESAPFVEALRQFQFRVGLSSFMVIHVSLVPVVGSVGEQKTKPTQASVRDLRGLGLSPDVIACRSSDKLDASIKEKLSMFCHVPTDQIFAVHDCQSVYHVPLLLKEQGLGEFVKERLGLTPRNSSDYFSRWTNLAESLANPKGTTSIAVVGKYTFLQDSYLSIVKSLNHAAMACSLKVEINWIEASDLEENETTPEKYKEAWALLKSSQGIIIPGGYGERGSEGKISACKYARESRVPLLGLCFGFQLSVIEHARNVLGMKDANSEELDPTTPDPVIIFMPEVDKSQMGGTMRLGSRLTNFVVKECKSKTLYSEFAGKPMESVLERHRHRYEVNPKLIADLEKNGLCFVGKDETLTRMEILERQDHPFYVGTQFHPEFLSRPLHPCPLFVGLLRASLSQ</sequence>
<evidence type="ECO:0000313" key="12">
    <source>
        <dbReference type="EMBL" id="PJF17047.1"/>
    </source>
</evidence>
<dbReference type="InterPro" id="IPR017926">
    <property type="entry name" value="GATASE"/>
</dbReference>
<evidence type="ECO:0000256" key="9">
    <source>
        <dbReference type="RuleBase" id="RU810713"/>
    </source>
</evidence>
<keyword evidence="7 9" id="KW-0665">Pyrimidine biosynthesis</keyword>
<dbReference type="NCBIfam" id="TIGR00337">
    <property type="entry name" value="PyrG"/>
    <property type="match status" value="1"/>
</dbReference>
<proteinExistence type="inferred from homology"/>
<dbReference type="EC" id="6.3.4.2" evidence="9"/>
<dbReference type="PANTHER" id="PTHR11550:SF0">
    <property type="entry name" value="CTP SYNTHASE-RELATED"/>
    <property type="match status" value="1"/>
</dbReference>
<evidence type="ECO:0000256" key="8">
    <source>
        <dbReference type="ARBA" id="ARBA00047781"/>
    </source>
</evidence>
<evidence type="ECO:0000256" key="1">
    <source>
        <dbReference type="ARBA" id="ARBA00005171"/>
    </source>
</evidence>
<reference evidence="12 13" key="1">
    <citation type="submission" date="2016-10" db="EMBL/GenBank/DDBJ databases">
        <title>The genome of Paramicrosporidium saccamoebae is the missing link in understanding Cryptomycota and Microsporidia evolution.</title>
        <authorList>
            <person name="Quandt C.A."/>
            <person name="Beaudet D."/>
            <person name="Corsaro D."/>
            <person name="Michel R."/>
            <person name="Corradi N."/>
            <person name="James T."/>
        </authorList>
    </citation>
    <scope>NUCLEOTIDE SEQUENCE [LARGE SCALE GENOMIC DNA]</scope>
    <source>
        <strain evidence="12 13">KSL3</strain>
    </source>
</reference>
<dbReference type="GO" id="GO:0042802">
    <property type="term" value="F:identical protein binding"/>
    <property type="evidence" value="ECO:0007669"/>
    <property type="project" value="TreeGrafter"/>
</dbReference>
<dbReference type="GO" id="GO:0019856">
    <property type="term" value="P:pyrimidine nucleobase biosynthetic process"/>
    <property type="evidence" value="ECO:0007669"/>
    <property type="project" value="TreeGrafter"/>
</dbReference>
<dbReference type="InterPro" id="IPR004468">
    <property type="entry name" value="CTP_synthase"/>
</dbReference>
<dbReference type="FunFam" id="3.40.50.880:FF:000002">
    <property type="entry name" value="CTP synthase"/>
    <property type="match status" value="1"/>
</dbReference>
<dbReference type="SUPFAM" id="SSF52317">
    <property type="entry name" value="Class I glutamine amidotransferase-like"/>
    <property type="match status" value="1"/>
</dbReference>
<evidence type="ECO:0000256" key="2">
    <source>
        <dbReference type="ARBA" id="ARBA00007533"/>
    </source>
</evidence>
<comment type="pathway">
    <text evidence="1 9">Pyrimidine metabolism; CTP biosynthesis via de novo pathway; CTP from UDP: step 2/2.</text>
</comment>
<evidence type="ECO:0000256" key="3">
    <source>
        <dbReference type="ARBA" id="ARBA00022598"/>
    </source>
</evidence>
<dbReference type="InterPro" id="IPR017456">
    <property type="entry name" value="CTP_synthase_N"/>
</dbReference>
<dbReference type="InterPro" id="IPR027417">
    <property type="entry name" value="P-loop_NTPase"/>
</dbReference>
<gene>
    <name evidence="12" type="ORF">PSACC_03146</name>
</gene>
<dbReference type="GO" id="GO:0003883">
    <property type="term" value="F:CTP synthase activity"/>
    <property type="evidence" value="ECO:0007669"/>
    <property type="project" value="UniProtKB-UniRule"/>
</dbReference>
<keyword evidence="6 9" id="KW-0315">Glutamine amidotransferase</keyword>
<feature type="domain" description="Glutamine amidotransferase" evidence="10">
    <location>
        <begin position="310"/>
        <end position="547"/>
    </location>
</feature>
<dbReference type="OrthoDB" id="1739076at2759"/>
<dbReference type="Gene3D" id="3.40.50.880">
    <property type="match status" value="1"/>
</dbReference>
<dbReference type="InterPro" id="IPR029062">
    <property type="entry name" value="Class_I_gatase-like"/>
</dbReference>
<comment type="function">
    <text evidence="9">Catalyzes the ATP-dependent amination of UTP to CTP with either L-glutamine or ammonia as the source of nitrogen.</text>
</comment>
<evidence type="ECO:0000256" key="6">
    <source>
        <dbReference type="ARBA" id="ARBA00022962"/>
    </source>
</evidence>
<organism evidence="12 13">
    <name type="scientific">Paramicrosporidium saccamoebae</name>
    <dbReference type="NCBI Taxonomy" id="1246581"/>
    <lineage>
        <taxon>Eukaryota</taxon>
        <taxon>Fungi</taxon>
        <taxon>Fungi incertae sedis</taxon>
        <taxon>Cryptomycota</taxon>
        <taxon>Cryptomycota incertae sedis</taxon>
        <taxon>Paramicrosporidium</taxon>
    </lineage>
</organism>
<keyword evidence="3 9" id="KW-0436">Ligase</keyword>
<dbReference type="GO" id="GO:0044210">
    <property type="term" value="P:'de novo' CTP biosynthetic process"/>
    <property type="evidence" value="ECO:0007669"/>
    <property type="project" value="UniProtKB-UniRule"/>
</dbReference>
<dbReference type="STRING" id="1246581.A0A2H9TGZ9"/>
<dbReference type="UniPathway" id="UPA00159">
    <property type="reaction ID" value="UER00277"/>
</dbReference>
<accession>A0A2H9TGZ9</accession>
<dbReference type="Pfam" id="PF00117">
    <property type="entry name" value="GATase"/>
    <property type="match status" value="1"/>
</dbReference>
<keyword evidence="13" id="KW-1185">Reference proteome</keyword>
<keyword evidence="5 9" id="KW-0067">ATP-binding</keyword>